<evidence type="ECO:0000313" key="1">
    <source>
        <dbReference type="EMBL" id="SNT38765.1"/>
    </source>
</evidence>
<accession>A0A239M7N9</accession>
<dbReference type="OrthoDB" id="672028at2"/>
<keyword evidence="2" id="KW-1185">Reference proteome</keyword>
<dbReference type="SUPFAM" id="SSF160631">
    <property type="entry name" value="SMI1/KNR4-like"/>
    <property type="match status" value="1"/>
</dbReference>
<evidence type="ECO:0000313" key="2">
    <source>
        <dbReference type="Proteomes" id="UP000198362"/>
    </source>
</evidence>
<evidence type="ECO:0008006" key="3">
    <source>
        <dbReference type="Google" id="ProtNLM"/>
    </source>
</evidence>
<dbReference type="RefSeq" id="WP_144022600.1">
    <property type="nucleotide sequence ID" value="NZ_FZPH01000005.1"/>
</dbReference>
<reference evidence="1 2" key="1">
    <citation type="submission" date="2017-06" db="EMBL/GenBank/DDBJ databases">
        <authorList>
            <person name="Kim H.J."/>
            <person name="Triplett B.A."/>
        </authorList>
    </citation>
    <scope>NUCLEOTIDE SEQUENCE [LARGE SCALE GENOMIC DNA]</scope>
    <source>
        <strain evidence="1 2">CGMCC 4.5593</strain>
    </source>
</reference>
<dbReference type="EMBL" id="FZPH01000005">
    <property type="protein sequence ID" value="SNT38765.1"/>
    <property type="molecule type" value="Genomic_DNA"/>
</dbReference>
<name>A0A239M7N9_9ACTN</name>
<dbReference type="InterPro" id="IPR037883">
    <property type="entry name" value="Knr4/Smi1-like_sf"/>
</dbReference>
<dbReference type="Proteomes" id="UP000198362">
    <property type="component" value="Unassembled WGS sequence"/>
</dbReference>
<protein>
    <recommendedName>
        <fullName evidence="3">SMI1/KNR4 family protein</fullName>
    </recommendedName>
</protein>
<gene>
    <name evidence="1" type="ORF">SAMN05421812_105214</name>
</gene>
<sequence length="228" mass="24546">MLDAMIDRLISAGVEHVGPPVDAADLARHGLPADYAALLERLNGCTVNAGAVRLFGLRSERHLDLRAWNAPDGWRFAWDDRVEPFLCIGQLALGDQYALRRGPAGYAPEVYLLEADLLRPEVIAGSFAEFVALELLSNAEAPYDPVLIEAVARLGPIDPASNWVYTPSLVLGGPADLANVMAMDAYTAMVISGDVALAAESAPEGALVAKVLPWFDEHGRSRIRVEFA</sequence>
<dbReference type="AlphaFoldDB" id="A0A239M7N9"/>
<proteinExistence type="predicted"/>
<organism evidence="1 2">
    <name type="scientific">Asanoa hainanensis</name>
    <dbReference type="NCBI Taxonomy" id="560556"/>
    <lineage>
        <taxon>Bacteria</taxon>
        <taxon>Bacillati</taxon>
        <taxon>Actinomycetota</taxon>
        <taxon>Actinomycetes</taxon>
        <taxon>Micromonosporales</taxon>
        <taxon>Micromonosporaceae</taxon>
        <taxon>Asanoa</taxon>
    </lineage>
</organism>